<sequence>MTHHPNHAPHLLRSGSHTEPPMFHTSDRTCSPQRRGLVFNTSTHTPTLHHPLWLQVQTEVYPLRLQFALNASMAHIHCTPTQTLPATRQQCCLPQTIHAQHPTPTTHAHNCSEYHHPSDFGVPHVLSQPHSSTQTNDYARSRLTRSKRHTTRTGCGKD</sequence>
<feature type="region of interest" description="Disordered" evidence="1">
    <location>
        <begin position="122"/>
        <end position="158"/>
    </location>
</feature>
<feature type="region of interest" description="Disordered" evidence="1">
    <location>
        <begin position="1"/>
        <end position="33"/>
    </location>
</feature>
<reference evidence="2" key="1">
    <citation type="submission" date="2019-11" db="UniProtKB">
        <authorList>
            <consortium name="WormBaseParasite"/>
        </authorList>
    </citation>
    <scope>IDENTIFICATION</scope>
</reference>
<protein>
    <submittedName>
        <fullName evidence="2">Uncharacterized protein</fullName>
    </submittedName>
</protein>
<name>A0A5K3F031_MESCO</name>
<evidence type="ECO:0000256" key="1">
    <source>
        <dbReference type="SAM" id="MobiDB-lite"/>
    </source>
</evidence>
<accession>A0A5K3F031</accession>
<organism evidence="2">
    <name type="scientific">Mesocestoides corti</name>
    <name type="common">Flatworm</name>
    <dbReference type="NCBI Taxonomy" id="53468"/>
    <lineage>
        <taxon>Eukaryota</taxon>
        <taxon>Metazoa</taxon>
        <taxon>Spiralia</taxon>
        <taxon>Lophotrochozoa</taxon>
        <taxon>Platyhelminthes</taxon>
        <taxon>Cestoda</taxon>
        <taxon>Eucestoda</taxon>
        <taxon>Cyclophyllidea</taxon>
        <taxon>Mesocestoididae</taxon>
        <taxon>Mesocestoides</taxon>
    </lineage>
</organism>
<evidence type="ECO:0000313" key="2">
    <source>
        <dbReference type="WBParaSite" id="MCU_004369-RA"/>
    </source>
</evidence>
<proteinExistence type="predicted"/>
<feature type="compositionally biased region" description="Polar residues" evidence="1">
    <location>
        <begin position="128"/>
        <end position="138"/>
    </location>
</feature>
<dbReference type="AlphaFoldDB" id="A0A5K3F031"/>
<feature type="compositionally biased region" description="Basic residues" evidence="1">
    <location>
        <begin position="142"/>
        <end position="151"/>
    </location>
</feature>
<dbReference type="WBParaSite" id="MCU_004369-RA">
    <property type="protein sequence ID" value="MCU_004369-RA"/>
    <property type="gene ID" value="MCU_004369"/>
</dbReference>